<accession>A0AAN6RJK8</accession>
<feature type="compositionally biased region" description="Basic and acidic residues" evidence="1">
    <location>
        <begin position="76"/>
        <end position="102"/>
    </location>
</feature>
<name>A0AAN6RJK8_9PLEO</name>
<feature type="compositionally biased region" description="Basic and acidic residues" evidence="1">
    <location>
        <begin position="21"/>
        <end position="36"/>
    </location>
</feature>
<feature type="compositionally biased region" description="Basic residues" evidence="1">
    <location>
        <begin position="138"/>
        <end position="148"/>
    </location>
</feature>
<protein>
    <recommendedName>
        <fullName evidence="2">DUF4604 domain-containing protein</fullName>
    </recommendedName>
</protein>
<keyword evidence="4" id="KW-1185">Reference proteome</keyword>
<gene>
    <name evidence="3" type="ORF">GRF29_44g209701</name>
</gene>
<feature type="domain" description="DUF4604" evidence="2">
    <location>
        <begin position="6"/>
        <end position="156"/>
    </location>
</feature>
<proteinExistence type="predicted"/>
<dbReference type="InterPro" id="IPR027911">
    <property type="entry name" value="DUF4604"/>
</dbReference>
<feature type="region of interest" description="Disordered" evidence="1">
    <location>
        <begin position="1"/>
        <end position="102"/>
    </location>
</feature>
<dbReference type="AlphaFoldDB" id="A0AAN6RJK8"/>
<dbReference type="Proteomes" id="UP001280581">
    <property type="component" value="Unassembled WGS sequence"/>
</dbReference>
<dbReference type="EMBL" id="WVTA01000005">
    <property type="protein sequence ID" value="KAK3209632.1"/>
    <property type="molecule type" value="Genomic_DNA"/>
</dbReference>
<sequence length="156" mass="17304">MSFKAKDLHYDDTQPAFLRRMRGELAGDGSGRHEQPVPRNKRMKKDDDEDDAPTYVLEDTNQSMTKAEYEAMVAGKDGEAGDDASKEGEDASKTAESAQNKDKIVEVGKATKKRKVAKVIGEEKEEESIESKEPEKKAVKKAKKKGKPVKLSFGDE</sequence>
<evidence type="ECO:0000313" key="3">
    <source>
        <dbReference type="EMBL" id="KAK3209632.1"/>
    </source>
</evidence>
<evidence type="ECO:0000256" key="1">
    <source>
        <dbReference type="SAM" id="MobiDB-lite"/>
    </source>
</evidence>
<evidence type="ECO:0000259" key="2">
    <source>
        <dbReference type="Pfam" id="PF15377"/>
    </source>
</evidence>
<evidence type="ECO:0000313" key="4">
    <source>
        <dbReference type="Proteomes" id="UP001280581"/>
    </source>
</evidence>
<dbReference type="Pfam" id="PF15377">
    <property type="entry name" value="DUF4604"/>
    <property type="match status" value="1"/>
</dbReference>
<feature type="compositionally biased region" description="Basic and acidic residues" evidence="1">
    <location>
        <begin position="1"/>
        <end position="12"/>
    </location>
</feature>
<feature type="region of interest" description="Disordered" evidence="1">
    <location>
        <begin position="114"/>
        <end position="156"/>
    </location>
</feature>
<comment type="caution">
    <text evidence="3">The sequence shown here is derived from an EMBL/GenBank/DDBJ whole genome shotgun (WGS) entry which is preliminary data.</text>
</comment>
<reference evidence="3 4" key="1">
    <citation type="submission" date="2021-02" db="EMBL/GenBank/DDBJ databases">
        <title>Genome assembly of Pseudopithomyces chartarum.</title>
        <authorList>
            <person name="Jauregui R."/>
            <person name="Singh J."/>
            <person name="Voisey C."/>
        </authorList>
    </citation>
    <scope>NUCLEOTIDE SEQUENCE [LARGE SCALE GENOMIC DNA]</scope>
    <source>
        <strain evidence="3 4">AGR01</strain>
    </source>
</reference>
<organism evidence="3 4">
    <name type="scientific">Pseudopithomyces chartarum</name>
    <dbReference type="NCBI Taxonomy" id="1892770"/>
    <lineage>
        <taxon>Eukaryota</taxon>
        <taxon>Fungi</taxon>
        <taxon>Dikarya</taxon>
        <taxon>Ascomycota</taxon>
        <taxon>Pezizomycotina</taxon>
        <taxon>Dothideomycetes</taxon>
        <taxon>Pleosporomycetidae</taxon>
        <taxon>Pleosporales</taxon>
        <taxon>Massarineae</taxon>
        <taxon>Didymosphaeriaceae</taxon>
        <taxon>Pseudopithomyces</taxon>
    </lineage>
</organism>